<feature type="binding site" evidence="15">
    <location>
        <position position="726"/>
    </location>
    <ligand>
        <name>Zn(2+)</name>
        <dbReference type="ChEBI" id="CHEBI:29105"/>
    </ligand>
</feature>
<comment type="subcellular location">
    <subcellularLocation>
        <location evidence="1 13">Nucleus</location>
    </subcellularLocation>
</comment>
<evidence type="ECO:0000256" key="12">
    <source>
        <dbReference type="ARBA" id="ARBA00048287"/>
    </source>
</evidence>
<evidence type="ECO:0000256" key="14">
    <source>
        <dbReference type="PIRSR" id="PIRSR037911-1"/>
    </source>
</evidence>
<dbReference type="EnsemblMetazoa" id="XM_029488262.1">
    <property type="protein sequence ID" value="XP_029344122.1"/>
    <property type="gene ID" value="LOC100167876"/>
</dbReference>
<feature type="active site" evidence="14">
    <location>
        <position position="778"/>
    </location>
</feature>
<dbReference type="GeneID" id="100167876"/>
<comment type="function">
    <text evidence="13">Responsible for the deacetylation of lysine residues on the N-terminal part of the core histones (H2A, H2B, H3 and H4). Histone deacetylation gives a tag for epigenetic repression and plays an important role in transcriptional regulation, cell cycle progression and developmental events.</text>
</comment>
<dbReference type="InterPro" id="IPR037138">
    <property type="entry name" value="His_deacetylse_dom_sf"/>
</dbReference>
<dbReference type="OrthoDB" id="5232919at2759"/>
<dbReference type="InterPro" id="IPR046949">
    <property type="entry name" value="HDAC4/5/7/9"/>
</dbReference>
<feature type="compositionally biased region" description="Low complexity" evidence="16">
    <location>
        <begin position="276"/>
        <end position="287"/>
    </location>
</feature>
<dbReference type="SUPFAM" id="SSF52768">
    <property type="entry name" value="Arginase/deacetylase"/>
    <property type="match status" value="1"/>
</dbReference>
<comment type="catalytic activity">
    <reaction evidence="12 13">
        <text>N(6)-acetyl-L-lysyl-[histone] + H2O = L-lysyl-[histone] + acetate</text>
        <dbReference type="Rhea" id="RHEA:58196"/>
        <dbReference type="Rhea" id="RHEA-COMP:9845"/>
        <dbReference type="Rhea" id="RHEA-COMP:11338"/>
        <dbReference type="ChEBI" id="CHEBI:15377"/>
        <dbReference type="ChEBI" id="CHEBI:29969"/>
        <dbReference type="ChEBI" id="CHEBI:30089"/>
        <dbReference type="ChEBI" id="CHEBI:61930"/>
        <dbReference type="EC" id="3.5.1.98"/>
    </reaction>
</comment>
<dbReference type="PANTHER" id="PTHR45364">
    <property type="entry name" value="HISTONE DEACETYLASE 9-RELATED"/>
    <property type="match status" value="1"/>
</dbReference>
<evidence type="ECO:0000256" key="8">
    <source>
        <dbReference type="ARBA" id="ARBA00022853"/>
    </source>
</evidence>
<evidence type="ECO:0000256" key="15">
    <source>
        <dbReference type="PIRSR" id="PIRSR037911-2"/>
    </source>
</evidence>
<evidence type="ECO:0000256" key="1">
    <source>
        <dbReference type="ARBA" id="ARBA00004123"/>
    </source>
</evidence>
<dbReference type="GO" id="GO:0141221">
    <property type="term" value="F:histone deacetylase activity, hydrolytic mechanism"/>
    <property type="evidence" value="ECO:0007669"/>
    <property type="project" value="UniProtKB-EC"/>
</dbReference>
<dbReference type="Gene3D" id="3.40.800.20">
    <property type="entry name" value="Histone deacetylase domain"/>
    <property type="match status" value="1"/>
</dbReference>
<dbReference type="EC" id="3.5.1.98" evidence="3 13"/>
<dbReference type="InterPro" id="IPR023696">
    <property type="entry name" value="Ureohydrolase_dom_sf"/>
</dbReference>
<keyword evidence="7 15" id="KW-0862">Zinc</keyword>
<keyword evidence="8 13" id="KW-0156">Chromatin regulator</keyword>
<evidence type="ECO:0000256" key="16">
    <source>
        <dbReference type="SAM" id="MobiDB-lite"/>
    </source>
</evidence>
<feature type="region of interest" description="Disordered" evidence="16">
    <location>
        <begin position="274"/>
        <end position="309"/>
    </location>
</feature>
<feature type="region of interest" description="Disordered" evidence="16">
    <location>
        <begin position="197"/>
        <end position="216"/>
    </location>
</feature>
<dbReference type="PRINTS" id="PR01270">
    <property type="entry name" value="HDASUPER"/>
</dbReference>
<dbReference type="PANTHER" id="PTHR45364:SF12">
    <property type="entry name" value="HISTONE DEACETYLASE"/>
    <property type="match status" value="1"/>
</dbReference>
<dbReference type="GO" id="GO:0000122">
    <property type="term" value="P:negative regulation of transcription by RNA polymerase II"/>
    <property type="evidence" value="ECO:0007669"/>
    <property type="project" value="InterPro"/>
</dbReference>
<keyword evidence="10 13" id="KW-0804">Transcription</keyword>
<name>A0A8R2B7W9_ACYPI</name>
<feature type="domain" description="Histone deacetylase" evidence="17">
    <location>
        <begin position="650"/>
        <end position="967"/>
    </location>
</feature>
<dbReference type="Proteomes" id="UP000007819">
    <property type="component" value="Chromosome X"/>
</dbReference>
<evidence type="ECO:0000256" key="10">
    <source>
        <dbReference type="ARBA" id="ARBA00023163"/>
    </source>
</evidence>
<evidence type="ECO:0000256" key="13">
    <source>
        <dbReference type="PIRNR" id="PIRNR037911"/>
    </source>
</evidence>
<dbReference type="CDD" id="cd11681">
    <property type="entry name" value="HDAC_classIIa"/>
    <property type="match status" value="1"/>
</dbReference>
<dbReference type="PIRSF" id="PIRSF037911">
    <property type="entry name" value="HDAC_II_euk"/>
    <property type="match status" value="1"/>
</dbReference>
<dbReference type="InterPro" id="IPR000286">
    <property type="entry name" value="HDACs"/>
</dbReference>
<dbReference type="Gene3D" id="6.10.250.1550">
    <property type="match status" value="1"/>
</dbReference>
<feature type="region of interest" description="Disordered" evidence="16">
    <location>
        <begin position="343"/>
        <end position="362"/>
    </location>
</feature>
<dbReference type="GO" id="GO:0046872">
    <property type="term" value="F:metal ion binding"/>
    <property type="evidence" value="ECO:0007669"/>
    <property type="project" value="UniProtKB-KW"/>
</dbReference>
<feature type="compositionally biased region" description="Low complexity" evidence="16">
    <location>
        <begin position="205"/>
        <end position="215"/>
    </location>
</feature>
<evidence type="ECO:0000256" key="7">
    <source>
        <dbReference type="ARBA" id="ARBA00022833"/>
    </source>
</evidence>
<dbReference type="AlphaFoldDB" id="A0A8R2B7W9"/>
<feature type="region of interest" description="Disordered" evidence="16">
    <location>
        <begin position="128"/>
        <end position="152"/>
    </location>
</feature>
<evidence type="ECO:0000256" key="6">
    <source>
        <dbReference type="ARBA" id="ARBA00022801"/>
    </source>
</evidence>
<keyword evidence="4 13" id="KW-0678">Repressor</keyword>
<reference evidence="18" key="2">
    <citation type="submission" date="2022-06" db="UniProtKB">
        <authorList>
            <consortium name="EnsemblMetazoa"/>
        </authorList>
    </citation>
    <scope>IDENTIFICATION</scope>
</reference>
<feature type="region of interest" description="Disordered" evidence="16">
    <location>
        <begin position="1038"/>
        <end position="1060"/>
    </location>
</feature>
<comment type="similarity">
    <text evidence="2 13">Belongs to the histone deacetylase family. HD type 2 subfamily.</text>
</comment>
<keyword evidence="9 13" id="KW-0805">Transcription regulation</keyword>
<protein>
    <recommendedName>
        <fullName evidence="3 13">Histone deacetylase</fullName>
        <ecNumber evidence="3 13">3.5.1.98</ecNumber>
    </recommendedName>
</protein>
<dbReference type="RefSeq" id="XP_008185942.1">
    <property type="nucleotide sequence ID" value="XM_008187720.2"/>
</dbReference>
<dbReference type="InterPro" id="IPR023801">
    <property type="entry name" value="His_deacetylse_dom"/>
</dbReference>
<feature type="binding site" evidence="15">
    <location>
        <position position="642"/>
    </location>
    <ligand>
        <name>Zn(2+)</name>
        <dbReference type="ChEBI" id="CHEBI:29105"/>
    </ligand>
</feature>
<keyword evidence="11" id="KW-0539">Nucleus</keyword>
<keyword evidence="5 15" id="KW-0479">Metal-binding</keyword>
<dbReference type="EnsemblMetazoa" id="XM_008187720.3">
    <property type="protein sequence ID" value="XP_008185942.1"/>
    <property type="gene ID" value="LOC100167876"/>
</dbReference>
<dbReference type="EnsemblMetazoa" id="XM_029488261.1">
    <property type="protein sequence ID" value="XP_029344121.1"/>
    <property type="gene ID" value="LOC100167876"/>
</dbReference>
<organism evidence="18 19">
    <name type="scientific">Acyrthosiphon pisum</name>
    <name type="common">Pea aphid</name>
    <dbReference type="NCBI Taxonomy" id="7029"/>
    <lineage>
        <taxon>Eukaryota</taxon>
        <taxon>Metazoa</taxon>
        <taxon>Ecdysozoa</taxon>
        <taxon>Arthropoda</taxon>
        <taxon>Hexapoda</taxon>
        <taxon>Insecta</taxon>
        <taxon>Pterygota</taxon>
        <taxon>Neoptera</taxon>
        <taxon>Paraneoptera</taxon>
        <taxon>Hemiptera</taxon>
        <taxon>Sternorrhyncha</taxon>
        <taxon>Aphidomorpha</taxon>
        <taxon>Aphidoidea</taxon>
        <taxon>Aphididae</taxon>
        <taxon>Macrosiphini</taxon>
        <taxon>Acyrthosiphon</taxon>
    </lineage>
</organism>
<feature type="compositionally biased region" description="Polar residues" evidence="16">
    <location>
        <begin position="297"/>
        <end position="306"/>
    </location>
</feature>
<sequence>MSDDHSEPNSKITDNIKSIRSIEISSAFTQLSQKTEMTRESIVSSYNTEDALGDRPLELVQPTNHVHEHTIHHQILELKKQQQLQQQYLLEQFQAQQQQLAEQHEQQLRQHLKTCVMQDLWEKKRELEEKEQREKKEEEKLETIKKKEKHEQSAIASSEVKQILQGFLLSKKHREAASSSSIQSQQSYHSWGILQSQQSEPNVMPSSLSPSSSGSNITPYRFVGRYEDDFPLRKTASEPNLLKIRLKQRMFDRRNNPIARPKERFGNRVSKLAIETSPSGSTPGSGPNSPPILIPNCRNSPSTGATTPIKEEGEISFGHMSNNKSDQSSSVADISALYTSPSMPNISLGRPPSNSDGSKLSSVSEAEVRAAFTARLGAPLTGQMLSSTLPYYPTLPVMDTSQSFIQKQMRSLESRQTTTIPSFHPAPITDTQVAHARLNKAGHRPLGRTQSAPLPLGHPMLNSTVPGQQLSVHYEDYELPLQQLSTHYLKQQIRHTVLTRAGSRAHLANNSSLINEDQEDNAKVIDLTGGPRTSTDNGLKNKSQSFLQQQRDLMMRQTSQSNDISLLANRNTHVTLPLVRTYSSPLDATVSTGGINSDTSTSSSSPYLSSTSLNSSGTKLSASPHRPNTGLAFDSLMLKHACKCGNNAIHPEHSGRLQSVWARLIETGLARRCDKLRPRKATIEELQTCHTEPHTLLFGTNLASRQKMDSSKLAELPVKALVRLPCGGLGVDSDTTWNELHTAPAARMAVGCVIDLAFKAALGDIKNGFAIVRPPGHHAEANQAMGFCFFNSIAVACRLLQQRQAVRRILIVDWDVHHGNGTQQIFYDDRSVLYLSIHRHDEGNFFPGTGAPGECGAGSGLGYNVNIAWSGGLQPPLGDAEYLAAFRTVVMPIARDYAPEIILVSAGFDAASGHPAPLGGYNVTPACFAYMTQQLMQIADGKVILSLEGGYDLTAICDSAEECVRALLEDDVTPIVQSELHRTPCQNAIKTLQKTIAIQLPHWPVLKKLAHTVSCSAVEATLCEENETVSAMASLSMTRHRIQSSEPSEEPMEEDCEDDK</sequence>
<dbReference type="CTD" id="9759"/>
<keyword evidence="6 13" id="KW-0378">Hydrolase</keyword>
<evidence type="ECO:0000256" key="3">
    <source>
        <dbReference type="ARBA" id="ARBA00012111"/>
    </source>
</evidence>
<keyword evidence="19" id="KW-1185">Reference proteome</keyword>
<evidence type="ECO:0000313" key="18">
    <source>
        <dbReference type="EnsemblMetazoa" id="XP_008185942.1"/>
    </source>
</evidence>
<feature type="compositionally biased region" description="Polar residues" evidence="16">
    <location>
        <begin position="352"/>
        <end position="362"/>
    </location>
</feature>
<evidence type="ECO:0000259" key="17">
    <source>
        <dbReference type="Pfam" id="PF00850"/>
    </source>
</evidence>
<feature type="compositionally biased region" description="Acidic residues" evidence="16">
    <location>
        <begin position="1047"/>
        <end position="1060"/>
    </location>
</feature>
<feature type="binding site" evidence="15">
    <location>
        <position position="650"/>
    </location>
    <ligand>
        <name>Zn(2+)</name>
        <dbReference type="ChEBI" id="CHEBI:29105"/>
    </ligand>
</feature>
<reference evidence="19" key="1">
    <citation type="submission" date="2010-06" db="EMBL/GenBank/DDBJ databases">
        <authorList>
            <person name="Jiang H."/>
            <person name="Abraham K."/>
            <person name="Ali S."/>
            <person name="Alsbrooks S.L."/>
            <person name="Anim B.N."/>
            <person name="Anosike U.S."/>
            <person name="Attaway T."/>
            <person name="Bandaranaike D.P."/>
            <person name="Battles P.K."/>
            <person name="Bell S.N."/>
            <person name="Bell A.V."/>
            <person name="Beltran B."/>
            <person name="Bickham C."/>
            <person name="Bustamante Y."/>
            <person name="Caleb T."/>
            <person name="Canada A."/>
            <person name="Cardenas V."/>
            <person name="Carter K."/>
            <person name="Chacko J."/>
            <person name="Chandrabose M.N."/>
            <person name="Chavez D."/>
            <person name="Chavez A."/>
            <person name="Chen L."/>
            <person name="Chu H.-S."/>
            <person name="Claassen K.J."/>
            <person name="Cockrell R."/>
            <person name="Collins M."/>
            <person name="Cooper J.A."/>
            <person name="Cree A."/>
            <person name="Curry S.M."/>
            <person name="Da Y."/>
            <person name="Dao M.D."/>
            <person name="Das B."/>
            <person name="Davila M.-L."/>
            <person name="Davy-Carroll L."/>
            <person name="Denson S."/>
            <person name="Dinh H."/>
            <person name="Ebong V.E."/>
            <person name="Edwards J.R."/>
            <person name="Egan A."/>
            <person name="El-Daye J."/>
            <person name="Escobedo L."/>
            <person name="Fernandez S."/>
            <person name="Fernando P.R."/>
            <person name="Flagg N."/>
            <person name="Forbes L.D."/>
            <person name="Fowler R.G."/>
            <person name="Fu Q."/>
            <person name="Gabisi R.A."/>
            <person name="Ganer J."/>
            <person name="Garbino Pronczuk A."/>
            <person name="Garcia R.M."/>
            <person name="Garner T."/>
            <person name="Garrett T.E."/>
            <person name="Gonzalez D.A."/>
            <person name="Hamid H."/>
            <person name="Hawkins E.S."/>
            <person name="Hirani K."/>
            <person name="Hogues M.E."/>
            <person name="Hollins B."/>
            <person name="Hsiao C.-H."/>
            <person name="Jabil R."/>
            <person name="James M.L."/>
            <person name="Jhangiani S.N."/>
            <person name="Johnson B."/>
            <person name="Johnson Q."/>
            <person name="Joshi V."/>
            <person name="Kalu J.B."/>
            <person name="Kam C."/>
            <person name="Kashfia A."/>
            <person name="Keebler J."/>
            <person name="Kisamo H."/>
            <person name="Kovar C.L."/>
            <person name="Lago L.A."/>
            <person name="Lai C.-Y."/>
            <person name="Laidlaw J."/>
            <person name="Lara F."/>
            <person name="Le T.-K."/>
            <person name="Lee S.L."/>
            <person name="Legall F.H."/>
            <person name="Lemon S.J."/>
            <person name="Lewis L.R."/>
            <person name="Li B."/>
            <person name="Liu Y."/>
            <person name="Liu Y.-S."/>
            <person name="Lopez J."/>
            <person name="Lozado R.J."/>
            <person name="Lu J."/>
            <person name="Madu R.C."/>
            <person name="Maheshwari M."/>
            <person name="Maheshwari R."/>
            <person name="Malloy K."/>
            <person name="Martinez E."/>
            <person name="Mathew T."/>
            <person name="Mercado I.C."/>
            <person name="Mercado C."/>
            <person name="Meyer B."/>
            <person name="Montgomery K."/>
            <person name="Morgan M.B."/>
            <person name="Munidasa M."/>
            <person name="Nazareth L.V."/>
            <person name="Nelson J."/>
            <person name="Ng B.M."/>
            <person name="Nguyen N.B."/>
            <person name="Nguyen P.Q."/>
            <person name="Nguyen T."/>
            <person name="Obregon M."/>
            <person name="Okwuonu G.O."/>
            <person name="Onwere C.G."/>
            <person name="Orozco G."/>
            <person name="Parra A."/>
            <person name="Patel S."/>
            <person name="Patil S."/>
            <person name="Perez A."/>
            <person name="Perez Y."/>
            <person name="Pham C."/>
            <person name="Primus E.L."/>
            <person name="Pu L.-L."/>
            <person name="Puazo M."/>
            <person name="Qin X."/>
            <person name="Quiroz J.B."/>
            <person name="Reese J."/>
            <person name="Richards S."/>
            <person name="Rives C.M."/>
            <person name="Robberts R."/>
            <person name="Ruiz S.J."/>
            <person name="Ruiz M.J."/>
            <person name="Santibanez J."/>
            <person name="Schneider B.W."/>
            <person name="Sisson I."/>
            <person name="Smith M."/>
            <person name="Sodergren E."/>
            <person name="Song X.-Z."/>
            <person name="Song B.B."/>
            <person name="Summersgill H."/>
            <person name="Thelus R."/>
            <person name="Thornton R.D."/>
            <person name="Trejos Z.Y."/>
            <person name="Usmani K."/>
            <person name="Vattathil S."/>
            <person name="Villasana D."/>
            <person name="Walker D.L."/>
            <person name="Wang S."/>
            <person name="Wang K."/>
            <person name="White C.S."/>
            <person name="Williams A.C."/>
            <person name="Williamson J."/>
            <person name="Wilson K."/>
            <person name="Woghiren I.O."/>
            <person name="Woodworth J.R."/>
            <person name="Worley K.C."/>
            <person name="Wright R.A."/>
            <person name="Wu W."/>
            <person name="Young L."/>
            <person name="Zhang L."/>
            <person name="Zhang J."/>
            <person name="Zhu Y."/>
            <person name="Muzny D.M."/>
            <person name="Weinstock G."/>
            <person name="Gibbs R.A."/>
        </authorList>
    </citation>
    <scope>NUCLEOTIDE SEQUENCE [LARGE SCALE GENOMIC DNA]</scope>
    <source>
        <strain evidence="19">LSR1</strain>
    </source>
</reference>
<evidence type="ECO:0000256" key="9">
    <source>
        <dbReference type="ARBA" id="ARBA00023015"/>
    </source>
</evidence>
<feature type="binding site" evidence="15">
    <location>
        <position position="644"/>
    </location>
    <ligand>
        <name>Zn(2+)</name>
        <dbReference type="ChEBI" id="CHEBI:29105"/>
    </ligand>
</feature>
<dbReference type="Pfam" id="PF00850">
    <property type="entry name" value="Hist_deacetyl"/>
    <property type="match status" value="1"/>
</dbReference>
<evidence type="ECO:0000256" key="5">
    <source>
        <dbReference type="ARBA" id="ARBA00022723"/>
    </source>
</evidence>
<evidence type="ECO:0000313" key="19">
    <source>
        <dbReference type="Proteomes" id="UP000007819"/>
    </source>
</evidence>
<evidence type="ECO:0000256" key="11">
    <source>
        <dbReference type="ARBA" id="ARBA00023242"/>
    </source>
</evidence>
<dbReference type="FunFam" id="3.40.800.20:FF:000002">
    <property type="entry name" value="Histone deacetylase"/>
    <property type="match status" value="1"/>
</dbReference>
<accession>A0A8R2B7W9</accession>
<proteinExistence type="inferred from homology"/>
<dbReference type="GO" id="GO:0005634">
    <property type="term" value="C:nucleus"/>
    <property type="evidence" value="ECO:0007669"/>
    <property type="project" value="UniProtKB-SubCell"/>
</dbReference>
<feature type="compositionally biased region" description="Low complexity" evidence="16">
    <location>
        <begin position="591"/>
        <end position="621"/>
    </location>
</feature>
<feature type="region of interest" description="Disordered" evidence="16">
    <location>
        <begin position="591"/>
        <end position="626"/>
    </location>
</feature>
<evidence type="ECO:0000256" key="4">
    <source>
        <dbReference type="ARBA" id="ARBA00022491"/>
    </source>
</evidence>
<evidence type="ECO:0000256" key="2">
    <source>
        <dbReference type="ARBA" id="ARBA00007738"/>
    </source>
</evidence>